<keyword evidence="3" id="KW-1185">Reference proteome</keyword>
<feature type="transmembrane region" description="Helical" evidence="1">
    <location>
        <begin position="33"/>
        <end position="53"/>
    </location>
</feature>
<evidence type="ECO:0000313" key="2">
    <source>
        <dbReference type="EMBL" id="KAG6633971.1"/>
    </source>
</evidence>
<keyword evidence="1" id="KW-0472">Membrane</keyword>
<proteinExistence type="predicted"/>
<organism evidence="2 3">
    <name type="scientific">Carya illinoinensis</name>
    <name type="common">Pecan</name>
    <dbReference type="NCBI Taxonomy" id="32201"/>
    <lineage>
        <taxon>Eukaryota</taxon>
        <taxon>Viridiplantae</taxon>
        <taxon>Streptophyta</taxon>
        <taxon>Embryophyta</taxon>
        <taxon>Tracheophyta</taxon>
        <taxon>Spermatophyta</taxon>
        <taxon>Magnoliopsida</taxon>
        <taxon>eudicotyledons</taxon>
        <taxon>Gunneridae</taxon>
        <taxon>Pentapetalae</taxon>
        <taxon>rosids</taxon>
        <taxon>fabids</taxon>
        <taxon>Fagales</taxon>
        <taxon>Juglandaceae</taxon>
        <taxon>Carya</taxon>
    </lineage>
</organism>
<dbReference type="EMBL" id="CM031820">
    <property type="protein sequence ID" value="KAG6633971.1"/>
    <property type="molecule type" value="Genomic_DNA"/>
</dbReference>
<gene>
    <name evidence="2" type="ORF">CIPAW_12G086000</name>
</gene>
<comment type="caution">
    <text evidence="2">The sequence shown here is derived from an EMBL/GenBank/DDBJ whole genome shotgun (WGS) entry which is preliminary data.</text>
</comment>
<keyword evidence="1" id="KW-0812">Transmembrane</keyword>
<name>A0A8T1NWG5_CARIL</name>
<accession>A0A8T1NWG5</accession>
<evidence type="ECO:0000313" key="3">
    <source>
        <dbReference type="Proteomes" id="UP000811609"/>
    </source>
</evidence>
<reference evidence="2" key="1">
    <citation type="submission" date="2020-12" db="EMBL/GenBank/DDBJ databases">
        <title>WGS assembly of Carya illinoinensis cv. Pawnee.</title>
        <authorList>
            <person name="Platts A."/>
            <person name="Shu S."/>
            <person name="Wright S."/>
            <person name="Barry K."/>
            <person name="Edger P."/>
            <person name="Pires J.C."/>
            <person name="Schmutz J."/>
        </authorList>
    </citation>
    <scope>NUCLEOTIDE SEQUENCE</scope>
    <source>
        <tissue evidence="2">Leaf</tissue>
    </source>
</reference>
<protein>
    <submittedName>
        <fullName evidence="2">Uncharacterized protein</fullName>
    </submittedName>
</protein>
<dbReference type="AlphaFoldDB" id="A0A8T1NWG5"/>
<keyword evidence="1" id="KW-1133">Transmembrane helix</keyword>
<sequence>MASEATLIYQSQVSILGPVGYGPTTLPLRHSDLFFSFTGFLLCLPQFFAFSSMRIQENNKTRKELR</sequence>
<evidence type="ECO:0000256" key="1">
    <source>
        <dbReference type="SAM" id="Phobius"/>
    </source>
</evidence>
<dbReference type="Proteomes" id="UP000811609">
    <property type="component" value="Chromosome 12"/>
</dbReference>